<name>A0A2G5VPW4_9PELO</name>
<feature type="chain" id="PRO_5013559447" evidence="1">
    <location>
        <begin position="20"/>
        <end position="107"/>
    </location>
</feature>
<dbReference type="OrthoDB" id="5874778at2759"/>
<gene>
    <name evidence="2" type="primary">Cnig_chr_I.g3344</name>
    <name evidence="2" type="ORF">B9Z55_003344</name>
</gene>
<dbReference type="EMBL" id="PDUG01000001">
    <property type="protein sequence ID" value="PIC53792.1"/>
    <property type="molecule type" value="Genomic_DNA"/>
</dbReference>
<dbReference type="Proteomes" id="UP000230233">
    <property type="component" value="Chromosome I"/>
</dbReference>
<accession>A0A2G5VPW4</accession>
<keyword evidence="1" id="KW-0732">Signal</keyword>
<organism evidence="2 3">
    <name type="scientific">Caenorhabditis nigoni</name>
    <dbReference type="NCBI Taxonomy" id="1611254"/>
    <lineage>
        <taxon>Eukaryota</taxon>
        <taxon>Metazoa</taxon>
        <taxon>Ecdysozoa</taxon>
        <taxon>Nematoda</taxon>
        <taxon>Chromadorea</taxon>
        <taxon>Rhabditida</taxon>
        <taxon>Rhabditina</taxon>
        <taxon>Rhabditomorpha</taxon>
        <taxon>Rhabditoidea</taxon>
        <taxon>Rhabditidae</taxon>
        <taxon>Peloderinae</taxon>
        <taxon>Caenorhabditis</taxon>
    </lineage>
</organism>
<reference evidence="3" key="1">
    <citation type="submission" date="2017-10" db="EMBL/GenBank/DDBJ databases">
        <title>Rapid genome shrinkage in a self-fertile nematode reveals novel sperm competition proteins.</title>
        <authorList>
            <person name="Yin D."/>
            <person name="Schwarz E.M."/>
            <person name="Thomas C.G."/>
            <person name="Felde R.L."/>
            <person name="Korf I.F."/>
            <person name="Cutter A.D."/>
            <person name="Schartner C.M."/>
            <person name="Ralston E.J."/>
            <person name="Meyer B.J."/>
            <person name="Haag E.S."/>
        </authorList>
    </citation>
    <scope>NUCLEOTIDE SEQUENCE [LARGE SCALE GENOMIC DNA]</scope>
    <source>
        <strain evidence="3">JU1422</strain>
    </source>
</reference>
<dbReference type="AlphaFoldDB" id="A0A2G5VPW4"/>
<evidence type="ECO:0000313" key="3">
    <source>
        <dbReference type="Proteomes" id="UP000230233"/>
    </source>
</evidence>
<evidence type="ECO:0000256" key="1">
    <source>
        <dbReference type="SAM" id="SignalP"/>
    </source>
</evidence>
<evidence type="ECO:0000313" key="2">
    <source>
        <dbReference type="EMBL" id="PIC53792.1"/>
    </source>
</evidence>
<protein>
    <submittedName>
        <fullName evidence="2">Uncharacterized protein</fullName>
    </submittedName>
</protein>
<keyword evidence="3" id="KW-1185">Reference proteome</keyword>
<comment type="caution">
    <text evidence="2">The sequence shown here is derived from an EMBL/GenBank/DDBJ whole genome shotgun (WGS) entry which is preliminary data.</text>
</comment>
<feature type="signal peptide" evidence="1">
    <location>
        <begin position="1"/>
        <end position="19"/>
    </location>
</feature>
<proteinExistence type="predicted"/>
<sequence length="107" mass="12026">MKILDSLIILVSVFSLVQASIFEALNEFYDGFGEEQCAHVNSRRSPQATPLTFLEIPIAGFLDGFFDCEHRASNTESFGIDGSPNLIYRIFGYDGILKRKIIYLGQK</sequence>